<dbReference type="Proteomes" id="UP001152795">
    <property type="component" value="Unassembled WGS sequence"/>
</dbReference>
<dbReference type="OrthoDB" id="426210at2759"/>
<gene>
    <name evidence="1" type="ORF">PACLA_8A069620</name>
</gene>
<dbReference type="EMBL" id="CACRXK020003203">
    <property type="protein sequence ID" value="CAB3997840.1"/>
    <property type="molecule type" value="Genomic_DNA"/>
</dbReference>
<keyword evidence="2" id="KW-1185">Reference proteome</keyword>
<dbReference type="PROSITE" id="PS50878">
    <property type="entry name" value="RT_POL"/>
    <property type="match status" value="1"/>
</dbReference>
<evidence type="ECO:0000313" key="1">
    <source>
        <dbReference type="EMBL" id="CAB3997840.1"/>
    </source>
</evidence>
<accession>A0A6S7HQM0</accession>
<dbReference type="SUPFAM" id="SSF56672">
    <property type="entry name" value="DNA/RNA polymerases"/>
    <property type="match status" value="1"/>
</dbReference>
<name>A0A6S7HQM0_PARCT</name>
<reference evidence="1" key="1">
    <citation type="submission" date="2020-04" db="EMBL/GenBank/DDBJ databases">
        <authorList>
            <person name="Alioto T."/>
            <person name="Alioto T."/>
            <person name="Gomez Garrido J."/>
        </authorList>
    </citation>
    <scope>NUCLEOTIDE SEQUENCE</scope>
    <source>
        <strain evidence="1">A484AB</strain>
    </source>
</reference>
<sequence length="772" mass="87341">MRDYCDSDGFKEHPLFSQDPYALQFIIYIDEFEVCNPLGSRATKHKIGAFYYTLGNIRPENRSHKNAVQLLGPISCRHLKKYGAGALLDLFMEDLAKLEQDTGFQFLIHGDPRMFRGTIAFFCGDNLGLQFIGGFKEGSRAHRVRGECIGTQIQISICFHEQDFVLRTPTGHDSQCNRVNDDPYYSKDYGIISNSVLNKSRSFHAIGGMPPDAMHDVLEGVLHYSVKETLKALMFEKGLFSIDEMNKCISSFDYGYNNDLNKPAPLQRSRLTSSDHSIKQHANQMWCLAINLPLMIGGLVPDNDENWALFCDLLEIIPIIFAPTVSHNLFAYLQVLIQSHHEKFKALYPGCPIIPKMHYMIHMPRAILRFGPLIRSWCMRFEAKHHEFKRLAVFMGNYIDLPYSLTKRHQEGICYRLQTFDGSLSSFITKGIETAPHDQNKASGPDRIPATLLRHCASSICSSLSELFNKTLSIGKLPKEWKLSNITPIPKSGSSSNVTNYRPISLLSLVSKVLERCIYNRLIEHIGEKLHHLQFGFLKGKSTTSQLLQVLHDIGNNLDNKCQVDTLYLDFAKAFDKVNHELLLFKLKRFGISGNLLSWLRDYLSGRYQRVTVLGETSNPLPVLSGVPQGSILGPLLFLVYVNDLPDCVSSSSSLAMFADDSKCYQPIKCYEDAEVLQSDINAIDSWCKEWQMSLNHSKCGLLRITRNSQPIHYSYNVGGNLLKTINKQKDLGVIVSKDLKWSLNVQAVSNKANKMLGFVKRSCFHASDPKP</sequence>
<dbReference type="InterPro" id="IPR043502">
    <property type="entry name" value="DNA/RNA_pol_sf"/>
</dbReference>
<organism evidence="1 2">
    <name type="scientific">Paramuricea clavata</name>
    <name type="common">Red gorgonian</name>
    <name type="synonym">Violescent sea-whip</name>
    <dbReference type="NCBI Taxonomy" id="317549"/>
    <lineage>
        <taxon>Eukaryota</taxon>
        <taxon>Metazoa</taxon>
        <taxon>Cnidaria</taxon>
        <taxon>Anthozoa</taxon>
        <taxon>Octocorallia</taxon>
        <taxon>Malacalcyonacea</taxon>
        <taxon>Plexauridae</taxon>
        <taxon>Paramuricea</taxon>
    </lineage>
</organism>
<evidence type="ECO:0000313" key="2">
    <source>
        <dbReference type="Proteomes" id="UP001152795"/>
    </source>
</evidence>
<dbReference type="AlphaFoldDB" id="A0A6S7HQM0"/>
<proteinExistence type="predicted"/>
<protein>
    <submittedName>
        <fullName evidence="1">Uncharacterized protein</fullName>
    </submittedName>
</protein>
<dbReference type="Pfam" id="PF00078">
    <property type="entry name" value="RVT_1"/>
    <property type="match status" value="1"/>
</dbReference>
<dbReference type="InterPro" id="IPR000477">
    <property type="entry name" value="RT_dom"/>
</dbReference>
<comment type="caution">
    <text evidence="1">The sequence shown here is derived from an EMBL/GenBank/DDBJ whole genome shotgun (WGS) entry which is preliminary data.</text>
</comment>
<dbReference type="PANTHER" id="PTHR33332">
    <property type="entry name" value="REVERSE TRANSCRIPTASE DOMAIN-CONTAINING PROTEIN"/>
    <property type="match status" value="1"/>
</dbReference>
<dbReference type="CDD" id="cd01650">
    <property type="entry name" value="RT_nLTR_like"/>
    <property type="match status" value="1"/>
</dbReference>